<reference evidence="11" key="1">
    <citation type="submission" date="2025-08" db="UniProtKB">
        <authorList>
            <consortium name="Ensembl"/>
        </authorList>
    </citation>
    <scope>IDENTIFICATION</scope>
</reference>
<protein>
    <submittedName>
        <fullName evidence="11">Cholecystokinin-like</fullName>
    </submittedName>
</protein>
<feature type="region of interest" description="Disordered" evidence="8">
    <location>
        <begin position="41"/>
        <end position="62"/>
    </location>
</feature>
<comment type="similarity">
    <text evidence="2 7">Belongs to the gastrin/cholecystokinin family.</text>
</comment>
<dbReference type="RefSeq" id="XP_030225998.1">
    <property type="nucleotide sequence ID" value="XM_030370138.1"/>
</dbReference>
<feature type="compositionally biased region" description="Low complexity" evidence="8">
    <location>
        <begin position="41"/>
        <end position="55"/>
    </location>
</feature>
<reference evidence="11" key="2">
    <citation type="submission" date="2025-09" db="UniProtKB">
        <authorList>
            <consortium name="Ensembl"/>
        </authorList>
    </citation>
    <scope>IDENTIFICATION</scope>
</reference>
<evidence type="ECO:0000256" key="1">
    <source>
        <dbReference type="ARBA" id="ARBA00004613"/>
    </source>
</evidence>
<feature type="chain" id="PRO_5034257564" evidence="9">
    <location>
        <begin position="21"/>
        <end position="135"/>
    </location>
</feature>
<dbReference type="Proteomes" id="UP000694546">
    <property type="component" value="Chromosome 11"/>
</dbReference>
<keyword evidence="3" id="KW-0964">Secreted</keyword>
<evidence type="ECO:0000256" key="2">
    <source>
        <dbReference type="ARBA" id="ARBA00006273"/>
    </source>
</evidence>
<dbReference type="InterPro" id="IPR015499">
    <property type="entry name" value="CCK-like"/>
</dbReference>
<dbReference type="GO" id="GO:0005184">
    <property type="term" value="F:neuropeptide hormone activity"/>
    <property type="evidence" value="ECO:0007669"/>
    <property type="project" value="InterPro"/>
</dbReference>
<dbReference type="GeneID" id="115553675"/>
<evidence type="ECO:0000313" key="11">
    <source>
        <dbReference type="Ensembl" id="ENSGMOP00000032868.1"/>
    </source>
</evidence>
<dbReference type="InterPro" id="IPR013152">
    <property type="entry name" value="Gastrin/cholecystokinin_CS"/>
</dbReference>
<keyword evidence="9" id="KW-0732">Signal</keyword>
<evidence type="ECO:0000256" key="4">
    <source>
        <dbReference type="ARBA" id="ARBA00022641"/>
    </source>
</evidence>
<dbReference type="GeneTree" id="ENSGT00390000003571"/>
<keyword evidence="5" id="KW-0165">Cleavage on pair of basic residues</keyword>
<evidence type="ECO:0000256" key="6">
    <source>
        <dbReference type="ARBA" id="ARBA00022815"/>
    </source>
</evidence>
<dbReference type="GO" id="GO:0007586">
    <property type="term" value="P:digestion"/>
    <property type="evidence" value="ECO:0007669"/>
    <property type="project" value="InterPro"/>
</dbReference>
<keyword evidence="4" id="KW-0765">Sulfation</keyword>
<organism evidence="11 12">
    <name type="scientific">Gadus morhua</name>
    <name type="common">Atlantic cod</name>
    <dbReference type="NCBI Taxonomy" id="8049"/>
    <lineage>
        <taxon>Eukaryota</taxon>
        <taxon>Metazoa</taxon>
        <taxon>Chordata</taxon>
        <taxon>Craniata</taxon>
        <taxon>Vertebrata</taxon>
        <taxon>Euteleostomi</taxon>
        <taxon>Actinopterygii</taxon>
        <taxon>Neopterygii</taxon>
        <taxon>Teleostei</taxon>
        <taxon>Neoteleostei</taxon>
        <taxon>Acanthomorphata</taxon>
        <taxon>Zeiogadaria</taxon>
        <taxon>Gadariae</taxon>
        <taxon>Gadiformes</taxon>
        <taxon>Gadoidei</taxon>
        <taxon>Gadidae</taxon>
        <taxon>Gadus</taxon>
    </lineage>
</organism>
<dbReference type="PANTHER" id="PTHR10786">
    <property type="entry name" value="CHOLECYSTOKININ"/>
    <property type="match status" value="1"/>
</dbReference>
<evidence type="ECO:0000256" key="9">
    <source>
        <dbReference type="SAM" id="SignalP"/>
    </source>
</evidence>
<keyword evidence="12" id="KW-1185">Reference proteome</keyword>
<evidence type="ECO:0000256" key="8">
    <source>
        <dbReference type="SAM" id="MobiDB-lite"/>
    </source>
</evidence>
<dbReference type="Ensembl" id="ENSGMOT00000065957.1">
    <property type="protein sequence ID" value="ENSGMOP00000032868.1"/>
    <property type="gene ID" value="ENSGMOG00000032543.1"/>
</dbReference>
<evidence type="ECO:0000256" key="3">
    <source>
        <dbReference type="ARBA" id="ARBA00022525"/>
    </source>
</evidence>
<name>A0A8C5AK91_GADMO</name>
<dbReference type="AlphaFoldDB" id="A0A8C5AK91"/>
<comment type="subcellular location">
    <subcellularLocation>
        <location evidence="1 7">Secreted</location>
    </subcellularLocation>
</comment>
<sequence>MNVGICVCVLLATLTSGSLSLPTQQKVSQETEGWAPLSDRFSPSSLSFHSRQSRSAPPADQLVNYSHQEDIADPSSNLNQLIAKLLSRKAAGQRGRSSITSRASGPGASHRIKDRDYVGWMDFGRRSAEEYEYSP</sequence>
<accession>A0A8C5AK91</accession>
<keyword evidence="6" id="KW-0027">Amidation</keyword>
<evidence type="ECO:0000313" key="12">
    <source>
        <dbReference type="Proteomes" id="UP000694546"/>
    </source>
</evidence>
<feature type="region of interest" description="Disordered" evidence="8">
    <location>
        <begin position="89"/>
        <end position="112"/>
    </location>
</feature>
<dbReference type="Pfam" id="PF00918">
    <property type="entry name" value="Gastrin"/>
    <property type="match status" value="1"/>
</dbReference>
<dbReference type="SMART" id="SM00029">
    <property type="entry name" value="GASTRIN"/>
    <property type="match status" value="1"/>
</dbReference>
<dbReference type="OMA" id="RFAHYSQ"/>
<evidence type="ECO:0000259" key="10">
    <source>
        <dbReference type="Pfam" id="PF00918"/>
    </source>
</evidence>
<proteinExistence type="inferred from homology"/>
<feature type="domain" description="Gastrin/cholecystokinin peptide hormone" evidence="10">
    <location>
        <begin position="4"/>
        <end position="134"/>
    </location>
</feature>
<dbReference type="PROSITE" id="PS00259">
    <property type="entry name" value="GASTRIN"/>
    <property type="match status" value="1"/>
</dbReference>
<dbReference type="InterPro" id="IPR001651">
    <property type="entry name" value="Gastrin/CCK"/>
</dbReference>
<evidence type="ECO:0000256" key="7">
    <source>
        <dbReference type="RuleBase" id="RU004362"/>
    </source>
</evidence>
<feature type="signal peptide" evidence="9">
    <location>
        <begin position="1"/>
        <end position="20"/>
    </location>
</feature>
<evidence type="ECO:0000256" key="5">
    <source>
        <dbReference type="ARBA" id="ARBA00022685"/>
    </source>
</evidence>
<dbReference type="GO" id="GO:0005615">
    <property type="term" value="C:extracellular space"/>
    <property type="evidence" value="ECO:0007669"/>
    <property type="project" value="TreeGrafter"/>
</dbReference>
<dbReference type="PANTHER" id="PTHR10786:SF0">
    <property type="entry name" value="CHOLECYSTOKININ"/>
    <property type="match status" value="1"/>
</dbReference>
<gene>
    <name evidence="11" type="primary">LOC115553675</name>
</gene>
<dbReference type="GO" id="GO:0030424">
    <property type="term" value="C:axon"/>
    <property type="evidence" value="ECO:0007669"/>
    <property type="project" value="TreeGrafter"/>
</dbReference>